<protein>
    <recommendedName>
        <fullName evidence="2">Cupin type-2 domain-containing protein</fullName>
    </recommendedName>
</protein>
<dbReference type="Pfam" id="PF07883">
    <property type="entry name" value="Cupin_2"/>
    <property type="match status" value="1"/>
</dbReference>
<dbReference type="PANTHER" id="PTHR38599:SF1">
    <property type="entry name" value="CUPIN DOMAIN PROTEIN (AFU_ORTHOLOGUE AFUA_3G13620)"/>
    <property type="match status" value="1"/>
</dbReference>
<accession>A0A2P7QI70</accession>
<dbReference type="AlphaFoldDB" id="A0A2P7QI70"/>
<gene>
    <name evidence="3" type="ORF">C7I55_21580</name>
</gene>
<dbReference type="PANTHER" id="PTHR38599">
    <property type="entry name" value="CUPIN DOMAIN PROTEIN (AFU_ORTHOLOGUE AFUA_3G13620)"/>
    <property type="match status" value="1"/>
</dbReference>
<name>A0A2P7QI70_9SPHN</name>
<proteinExistence type="predicted"/>
<comment type="caution">
    <text evidence="3">The sequence shown here is derived from an EMBL/GenBank/DDBJ whole genome shotgun (WGS) entry which is preliminary data.</text>
</comment>
<evidence type="ECO:0000313" key="4">
    <source>
        <dbReference type="Proteomes" id="UP000241167"/>
    </source>
</evidence>
<dbReference type="Gene3D" id="2.60.120.10">
    <property type="entry name" value="Jelly Rolls"/>
    <property type="match status" value="1"/>
</dbReference>
<keyword evidence="4" id="KW-1185">Reference proteome</keyword>
<evidence type="ECO:0000259" key="2">
    <source>
        <dbReference type="Pfam" id="PF07883"/>
    </source>
</evidence>
<evidence type="ECO:0000313" key="3">
    <source>
        <dbReference type="EMBL" id="PSJ37659.1"/>
    </source>
</evidence>
<dbReference type="InterPro" id="IPR014710">
    <property type="entry name" value="RmlC-like_jellyroll"/>
</dbReference>
<dbReference type="Proteomes" id="UP000241167">
    <property type="component" value="Unassembled WGS sequence"/>
</dbReference>
<feature type="region of interest" description="Disordered" evidence="1">
    <location>
        <begin position="1"/>
        <end position="49"/>
    </location>
</feature>
<organism evidence="3 4">
    <name type="scientific">Allosphingosinicella deserti</name>
    <dbReference type="NCBI Taxonomy" id="2116704"/>
    <lineage>
        <taxon>Bacteria</taxon>
        <taxon>Pseudomonadati</taxon>
        <taxon>Pseudomonadota</taxon>
        <taxon>Alphaproteobacteria</taxon>
        <taxon>Sphingomonadales</taxon>
        <taxon>Sphingomonadaceae</taxon>
        <taxon>Allosphingosinicella</taxon>
    </lineage>
</organism>
<dbReference type="EMBL" id="PXYI01000008">
    <property type="protein sequence ID" value="PSJ37659.1"/>
    <property type="molecule type" value="Genomic_DNA"/>
</dbReference>
<feature type="domain" description="Cupin type-2" evidence="2">
    <location>
        <begin position="182"/>
        <end position="248"/>
    </location>
</feature>
<sequence>MCEDDADTARRPCHAHGQSDPLRNRGRQGTLGKDVRRFRRGPGRRRDRDLWRHPERLADAFDRRSGGVDVHQELRRDAVPLAREEARAACGGGRRSPAGRRGATSPAARQDDLMMRMLIPMGACLCCLAAEAAHGQPLATPEPASQSEVSAAAAGQAIARVPLMERGLGQARQVETVRAMRIDFRPGQHSGKHMHPVPTMGIVLQGRIRLRIEGQPIQILSAGESFFEPADAIVLGFDNASEREPASFAAFYLLGPTDTMLVRELP</sequence>
<dbReference type="InterPro" id="IPR013096">
    <property type="entry name" value="Cupin_2"/>
</dbReference>
<reference evidence="3 4" key="1">
    <citation type="submission" date="2018-03" db="EMBL/GenBank/DDBJ databases">
        <title>The draft genome of Sphingosinicella sp. GL-C-18.</title>
        <authorList>
            <person name="Liu L."/>
            <person name="Li L."/>
            <person name="Liang L."/>
            <person name="Zhang X."/>
            <person name="Wang T."/>
        </authorList>
    </citation>
    <scope>NUCLEOTIDE SEQUENCE [LARGE SCALE GENOMIC DNA]</scope>
    <source>
        <strain evidence="3 4">GL-C-18</strain>
    </source>
</reference>
<feature type="region of interest" description="Disordered" evidence="1">
    <location>
        <begin position="85"/>
        <end position="107"/>
    </location>
</feature>
<dbReference type="SUPFAM" id="SSF51182">
    <property type="entry name" value="RmlC-like cupins"/>
    <property type="match status" value="1"/>
</dbReference>
<dbReference type="InterPro" id="IPR011051">
    <property type="entry name" value="RmlC_Cupin_sf"/>
</dbReference>
<evidence type="ECO:0000256" key="1">
    <source>
        <dbReference type="SAM" id="MobiDB-lite"/>
    </source>
</evidence>